<comment type="caution">
    <text evidence="2">The sequence shown here is derived from an EMBL/GenBank/DDBJ whole genome shotgun (WGS) entry which is preliminary data.</text>
</comment>
<feature type="region of interest" description="Disordered" evidence="1">
    <location>
        <begin position="223"/>
        <end position="253"/>
    </location>
</feature>
<evidence type="ECO:0000256" key="1">
    <source>
        <dbReference type="SAM" id="MobiDB-lite"/>
    </source>
</evidence>
<proteinExistence type="predicted"/>
<dbReference type="Proteomes" id="UP001499851">
    <property type="component" value="Unassembled WGS sequence"/>
</dbReference>
<evidence type="ECO:0000313" key="3">
    <source>
        <dbReference type="Proteomes" id="UP001499851"/>
    </source>
</evidence>
<protein>
    <submittedName>
        <fullName evidence="2">Uncharacterized protein</fullName>
    </submittedName>
</protein>
<evidence type="ECO:0000313" key="2">
    <source>
        <dbReference type="EMBL" id="GAA1679605.1"/>
    </source>
</evidence>
<reference evidence="3" key="1">
    <citation type="journal article" date="2019" name="Int. J. Syst. Evol. Microbiol.">
        <title>The Global Catalogue of Microorganisms (GCM) 10K type strain sequencing project: providing services to taxonomists for standard genome sequencing and annotation.</title>
        <authorList>
            <consortium name="The Broad Institute Genomics Platform"/>
            <consortium name="The Broad Institute Genome Sequencing Center for Infectious Disease"/>
            <person name="Wu L."/>
            <person name="Ma J."/>
        </authorList>
    </citation>
    <scope>NUCLEOTIDE SEQUENCE [LARGE SCALE GENOMIC DNA]</scope>
    <source>
        <strain evidence="3">JCM 16001</strain>
    </source>
</reference>
<keyword evidence="3" id="KW-1185">Reference proteome</keyword>
<feature type="region of interest" description="Disordered" evidence="1">
    <location>
        <begin position="36"/>
        <end position="60"/>
    </location>
</feature>
<organism evidence="2 3">
    <name type="scientific">Glycomyces endophyticus</name>
    <dbReference type="NCBI Taxonomy" id="480996"/>
    <lineage>
        <taxon>Bacteria</taxon>
        <taxon>Bacillati</taxon>
        <taxon>Actinomycetota</taxon>
        <taxon>Actinomycetes</taxon>
        <taxon>Glycomycetales</taxon>
        <taxon>Glycomycetaceae</taxon>
        <taxon>Glycomyces</taxon>
    </lineage>
</organism>
<feature type="region of interest" description="Disordered" evidence="1">
    <location>
        <begin position="1"/>
        <end position="24"/>
    </location>
</feature>
<dbReference type="EMBL" id="BAAAQF010000010">
    <property type="protein sequence ID" value="GAA1679605.1"/>
    <property type="molecule type" value="Genomic_DNA"/>
</dbReference>
<name>A0ABP4SZ45_9ACTN</name>
<accession>A0ABP4SZ45</accession>
<gene>
    <name evidence="2" type="ORF">GCM10009830_28330</name>
</gene>
<feature type="compositionally biased region" description="Basic and acidic residues" evidence="1">
    <location>
        <begin position="240"/>
        <end position="253"/>
    </location>
</feature>
<sequence length="253" mass="24309">MHEHGLVDPGRGGDVQEDLVPGRGLVAGDVEGLADGGLLAEEPGEPDREVAGVGDGPQRGAVAVDDDGLAGAHPLDDGPAAVEGQQGLVVGVGGPHDGGGEAVLAVGGGEDVLALDLVAGVLPERVAQRRGLGDGQVRGRGLVGRGRGDEEVLPGAAGEELDVAADLLGGEHDPVDDGVEGAVAEDGAHGRGVAGVGGEDFGAVGDGSLAGAAAVEDGDVEALGDGLADAGGGDPAGPADEQHADAHVKPLSC</sequence>